<keyword evidence="2" id="KW-1185">Reference proteome</keyword>
<name>A0AAV8Y9D3_9CUCU</name>
<evidence type="ECO:0008006" key="3">
    <source>
        <dbReference type="Google" id="ProtNLM"/>
    </source>
</evidence>
<proteinExistence type="predicted"/>
<sequence>MAKVVVVFGIAGACQICEISQVIHFEDRLLHLVESGGDFMTLKKHGGWNSSTVAEGYVEESVAHRT</sequence>
<gene>
    <name evidence="1" type="ORF">NQ318_002513</name>
</gene>
<protein>
    <recommendedName>
        <fullName evidence="3">Secreted protein</fullName>
    </recommendedName>
</protein>
<reference evidence="1" key="1">
    <citation type="journal article" date="2023" name="Insect Mol. Biol.">
        <title>Genome sequencing provides insights into the evolution of gene families encoding plant cell wall-degrading enzymes in longhorned beetles.</title>
        <authorList>
            <person name="Shin N.R."/>
            <person name="Okamura Y."/>
            <person name="Kirsch R."/>
            <person name="Pauchet Y."/>
        </authorList>
    </citation>
    <scope>NUCLEOTIDE SEQUENCE</scope>
    <source>
        <strain evidence="1">AMC_N1</strain>
    </source>
</reference>
<dbReference type="AlphaFoldDB" id="A0AAV8Y9D3"/>
<evidence type="ECO:0000313" key="2">
    <source>
        <dbReference type="Proteomes" id="UP001162162"/>
    </source>
</evidence>
<dbReference type="Proteomes" id="UP001162162">
    <property type="component" value="Unassembled WGS sequence"/>
</dbReference>
<comment type="caution">
    <text evidence="1">The sequence shown here is derived from an EMBL/GenBank/DDBJ whole genome shotgun (WGS) entry which is preliminary data.</text>
</comment>
<organism evidence="1 2">
    <name type="scientific">Aromia moschata</name>
    <dbReference type="NCBI Taxonomy" id="1265417"/>
    <lineage>
        <taxon>Eukaryota</taxon>
        <taxon>Metazoa</taxon>
        <taxon>Ecdysozoa</taxon>
        <taxon>Arthropoda</taxon>
        <taxon>Hexapoda</taxon>
        <taxon>Insecta</taxon>
        <taxon>Pterygota</taxon>
        <taxon>Neoptera</taxon>
        <taxon>Endopterygota</taxon>
        <taxon>Coleoptera</taxon>
        <taxon>Polyphaga</taxon>
        <taxon>Cucujiformia</taxon>
        <taxon>Chrysomeloidea</taxon>
        <taxon>Cerambycidae</taxon>
        <taxon>Cerambycinae</taxon>
        <taxon>Callichromatini</taxon>
        <taxon>Aromia</taxon>
    </lineage>
</organism>
<accession>A0AAV8Y9D3</accession>
<dbReference type="EMBL" id="JAPWTK010000169">
    <property type="protein sequence ID" value="KAJ8947151.1"/>
    <property type="molecule type" value="Genomic_DNA"/>
</dbReference>
<evidence type="ECO:0000313" key="1">
    <source>
        <dbReference type="EMBL" id="KAJ8947151.1"/>
    </source>
</evidence>